<keyword evidence="3" id="KW-1133">Transmembrane helix</keyword>
<protein>
    <recommendedName>
        <fullName evidence="2">Anti-sigma-W factor RsiW</fullName>
    </recommendedName>
</protein>
<dbReference type="EMBL" id="BHVZ01000014">
    <property type="protein sequence ID" value="GCB30599.1"/>
    <property type="molecule type" value="Genomic_DNA"/>
</dbReference>
<evidence type="ECO:0000256" key="3">
    <source>
        <dbReference type="SAM" id="Phobius"/>
    </source>
</evidence>
<reference evidence="5 6" key="1">
    <citation type="submission" date="2018-10" db="EMBL/GenBank/DDBJ databases">
        <title>Draft Genome Sequence of Anaerotignum sp. KCTC 15736.</title>
        <authorList>
            <person name="Choi S.H."/>
            <person name="Kim J.S."/>
            <person name="Kang S.W."/>
            <person name="Lee J.S."/>
            <person name="Park S.H."/>
        </authorList>
    </citation>
    <scope>NUCLEOTIDE SEQUENCE [LARGE SCALE GENOMIC DNA]</scope>
    <source>
        <strain evidence="5 6">KCTC 15736</strain>
    </source>
</reference>
<dbReference type="OrthoDB" id="6194834at2"/>
<evidence type="ECO:0000259" key="4">
    <source>
        <dbReference type="Pfam" id="PF13490"/>
    </source>
</evidence>
<comment type="similarity">
    <text evidence="1">Belongs to the zinc-associated anti-sigma factor (ZAS) superfamily. Anti-sigma-W factor family.</text>
</comment>
<name>A0A401LGE4_9FIRM</name>
<gene>
    <name evidence="5" type="ORF">KGMB03357_22600</name>
</gene>
<sequence length="253" mass="28191">MKCEIIRDLLPSYVDGLTSEESNREITAHVAECAPCKEILEQMQEEVQEKAPKEKRKINPFRKFNRRMMSAVAVAVAVCIGVGGFGYKAFARGFAINPQEITMEPKLEGDMLYLNFSVEKGGLTNVGSFYDSEVASISLRNVWQLPAEEQASKEYCWGMNLNMLKIGSGERMNVELKNGGLAEVEVSKENTVTIQNGNEKTSGVIMFEEGDEAVAMMIADGKMPAAEEYNIKIDFGNETKIYTLQELIDMAEK</sequence>
<dbReference type="AlphaFoldDB" id="A0A401LGE4"/>
<evidence type="ECO:0000313" key="6">
    <source>
        <dbReference type="Proteomes" id="UP000287361"/>
    </source>
</evidence>
<comment type="caution">
    <text evidence="5">The sequence shown here is derived from an EMBL/GenBank/DDBJ whole genome shotgun (WGS) entry which is preliminary data.</text>
</comment>
<keyword evidence="6" id="KW-1185">Reference proteome</keyword>
<accession>A0A401LGE4</accession>
<dbReference type="Pfam" id="PF13490">
    <property type="entry name" value="zf-HC2"/>
    <property type="match status" value="1"/>
</dbReference>
<dbReference type="Proteomes" id="UP000287361">
    <property type="component" value="Unassembled WGS sequence"/>
</dbReference>
<feature type="domain" description="Putative zinc-finger" evidence="4">
    <location>
        <begin position="3"/>
        <end position="36"/>
    </location>
</feature>
<dbReference type="InterPro" id="IPR041916">
    <property type="entry name" value="Anti_sigma_zinc_sf"/>
</dbReference>
<dbReference type="InterPro" id="IPR027383">
    <property type="entry name" value="Znf_put"/>
</dbReference>
<evidence type="ECO:0000256" key="2">
    <source>
        <dbReference type="ARBA" id="ARBA00024438"/>
    </source>
</evidence>
<organism evidence="5 6">
    <name type="scientific">Anaerotignum faecicola</name>
    <dbReference type="NCBI Taxonomy" id="2358141"/>
    <lineage>
        <taxon>Bacteria</taxon>
        <taxon>Bacillati</taxon>
        <taxon>Bacillota</taxon>
        <taxon>Clostridia</taxon>
        <taxon>Lachnospirales</taxon>
        <taxon>Anaerotignaceae</taxon>
        <taxon>Anaerotignum</taxon>
    </lineage>
</organism>
<evidence type="ECO:0000256" key="1">
    <source>
        <dbReference type="ARBA" id="ARBA00024353"/>
    </source>
</evidence>
<keyword evidence="3" id="KW-0472">Membrane</keyword>
<evidence type="ECO:0000313" key="5">
    <source>
        <dbReference type="EMBL" id="GCB30599.1"/>
    </source>
</evidence>
<dbReference type="Gene3D" id="1.10.10.1320">
    <property type="entry name" value="Anti-sigma factor, zinc-finger domain"/>
    <property type="match status" value="1"/>
</dbReference>
<feature type="transmembrane region" description="Helical" evidence="3">
    <location>
        <begin position="68"/>
        <end position="87"/>
    </location>
</feature>
<proteinExistence type="inferred from homology"/>
<keyword evidence="3" id="KW-0812">Transmembrane</keyword>